<dbReference type="Pfam" id="PF00884">
    <property type="entry name" value="Sulfatase"/>
    <property type="match status" value="1"/>
</dbReference>
<feature type="transmembrane region" description="Helical" evidence="1">
    <location>
        <begin position="129"/>
        <end position="151"/>
    </location>
</feature>
<proteinExistence type="predicted"/>
<evidence type="ECO:0000256" key="1">
    <source>
        <dbReference type="SAM" id="Phobius"/>
    </source>
</evidence>
<gene>
    <name evidence="3" type="ORF">A2918_03340</name>
</gene>
<dbReference type="STRING" id="1802694.A2918_03340"/>
<dbReference type="SUPFAM" id="SSF53649">
    <property type="entry name" value="Alkaline phosphatase-like"/>
    <property type="match status" value="1"/>
</dbReference>
<feature type="transmembrane region" description="Helical" evidence="1">
    <location>
        <begin position="66"/>
        <end position="88"/>
    </location>
</feature>
<feature type="transmembrane region" description="Helical" evidence="1">
    <location>
        <begin position="31"/>
        <end position="54"/>
    </location>
</feature>
<keyword evidence="1" id="KW-1133">Transmembrane helix</keyword>
<name>A0A1F8G9X6_9BACT</name>
<dbReference type="InterPro" id="IPR017850">
    <property type="entry name" value="Alkaline_phosphatase_core_sf"/>
</dbReference>
<keyword evidence="1" id="KW-0812">Transmembrane</keyword>
<evidence type="ECO:0000259" key="2">
    <source>
        <dbReference type="Pfam" id="PF00884"/>
    </source>
</evidence>
<evidence type="ECO:0000313" key="4">
    <source>
        <dbReference type="Proteomes" id="UP000178227"/>
    </source>
</evidence>
<dbReference type="InterPro" id="IPR000917">
    <property type="entry name" value="Sulfatase_N"/>
</dbReference>
<feature type="transmembrane region" description="Helical" evidence="1">
    <location>
        <begin position="5"/>
        <end position="25"/>
    </location>
</feature>
<protein>
    <recommendedName>
        <fullName evidence="2">Sulfatase N-terminal domain-containing protein</fullName>
    </recommendedName>
</protein>
<comment type="caution">
    <text evidence="3">The sequence shown here is derived from an EMBL/GenBank/DDBJ whole genome shotgun (WGS) entry which is preliminary data.</text>
</comment>
<dbReference type="Gene3D" id="3.40.720.10">
    <property type="entry name" value="Alkaline Phosphatase, subunit A"/>
    <property type="match status" value="1"/>
</dbReference>
<reference evidence="3 4" key="1">
    <citation type="journal article" date="2016" name="Nat. Commun.">
        <title>Thousands of microbial genomes shed light on interconnected biogeochemical processes in an aquifer system.</title>
        <authorList>
            <person name="Anantharaman K."/>
            <person name="Brown C.T."/>
            <person name="Hug L.A."/>
            <person name="Sharon I."/>
            <person name="Castelle C.J."/>
            <person name="Probst A.J."/>
            <person name="Thomas B.C."/>
            <person name="Singh A."/>
            <person name="Wilkins M.J."/>
            <person name="Karaoz U."/>
            <person name="Brodie E.L."/>
            <person name="Williams K.H."/>
            <person name="Hubbard S.S."/>
            <person name="Banfield J.F."/>
        </authorList>
    </citation>
    <scope>NUCLEOTIDE SEQUENCE [LARGE SCALE GENOMIC DNA]</scope>
</reference>
<organism evidence="3 4">
    <name type="scientific">Candidatus Yanofskybacteria bacterium RIFCSPLOWO2_01_FULL_42_49</name>
    <dbReference type="NCBI Taxonomy" id="1802694"/>
    <lineage>
        <taxon>Bacteria</taxon>
        <taxon>Candidatus Yanofskyibacteriota</taxon>
    </lineage>
</organism>
<keyword evidence="1" id="KW-0472">Membrane</keyword>
<feature type="domain" description="Sulfatase N-terminal" evidence="2">
    <location>
        <begin position="208"/>
        <end position="439"/>
    </location>
</feature>
<evidence type="ECO:0000313" key="3">
    <source>
        <dbReference type="EMBL" id="OGN22167.1"/>
    </source>
</evidence>
<feature type="transmembrane region" description="Helical" evidence="1">
    <location>
        <begin position="100"/>
        <end position="117"/>
    </location>
</feature>
<dbReference type="Proteomes" id="UP000178227">
    <property type="component" value="Unassembled WGS sequence"/>
</dbReference>
<accession>A0A1F8G9X6</accession>
<dbReference type="AlphaFoldDB" id="A0A1F8G9X6"/>
<dbReference type="EMBL" id="MGKI01000014">
    <property type="protein sequence ID" value="OGN22167.1"/>
    <property type="molecule type" value="Genomic_DNA"/>
</dbReference>
<sequence>MAKYIFHPFLLSVSFIVFLFAHNISELGNHIAFDVVLVPIFVALLFAATAFFVLKMLIPDCHKAGIISSLVVVFFLYYGIFYDIFHGVKMADLLVGRHKFLFPVWFVMILSGGFFVLKTKKYLLPFTKILNLSSVVLVLIPLISIVIYGIGGVGGIKTDILQTIDKGNSATANLPDIYYIIPDRYAGNGILKNFFGYDNKEFSDFLEEKGFIISDESRSNYSQTLLSLPSVLNMKYLGDGMLLESQADTRFLLDMIRKNKVVGFLKQRGYKIVSFRVGWPISNVDAEIGRPPVGEFSYKLLDSTLIRLVSNRRNIFRDYLNYRMRTVIDLAFKRLGEMPELNLGGPKFIYAHLPVPHWPYLFGPNGEKVAAKFSDTEEMDLVKEKEYYLGQLQYTNRKIMETVELIISNSEIPPVIIIQSDHGFNPESVDPLTMVSNFSAFYLPGKSKNILSKSVSNVNTFRFIFDQYFGTELGLLPNKIYWSSFQEPYKFKEIQPHNL</sequence>